<protein>
    <submittedName>
        <fullName evidence="2">Uncharacterized protein</fullName>
    </submittedName>
</protein>
<dbReference type="InParanoid" id="A0A1X7UAM6"/>
<proteinExistence type="predicted"/>
<dbReference type="EnsemblMetazoa" id="Aqu2.1.24708_001">
    <property type="protein sequence ID" value="Aqu2.1.24708_001"/>
    <property type="gene ID" value="Aqu2.1.24708"/>
</dbReference>
<feature type="compositionally biased region" description="Polar residues" evidence="1">
    <location>
        <begin position="47"/>
        <end position="56"/>
    </location>
</feature>
<evidence type="ECO:0000313" key="2">
    <source>
        <dbReference type="EnsemblMetazoa" id="Aqu2.1.24708_001"/>
    </source>
</evidence>
<organism evidence="2">
    <name type="scientific">Amphimedon queenslandica</name>
    <name type="common">Sponge</name>
    <dbReference type="NCBI Taxonomy" id="400682"/>
    <lineage>
        <taxon>Eukaryota</taxon>
        <taxon>Metazoa</taxon>
        <taxon>Porifera</taxon>
        <taxon>Demospongiae</taxon>
        <taxon>Heteroscleromorpha</taxon>
        <taxon>Haplosclerida</taxon>
        <taxon>Niphatidae</taxon>
        <taxon>Amphimedon</taxon>
    </lineage>
</organism>
<evidence type="ECO:0000256" key="1">
    <source>
        <dbReference type="SAM" id="MobiDB-lite"/>
    </source>
</evidence>
<reference evidence="2" key="1">
    <citation type="submission" date="2017-05" db="UniProtKB">
        <authorList>
            <consortium name="EnsemblMetazoa"/>
        </authorList>
    </citation>
    <scope>IDENTIFICATION</scope>
</reference>
<feature type="compositionally biased region" description="Basic residues" evidence="1">
    <location>
        <begin position="32"/>
        <end position="43"/>
    </location>
</feature>
<accession>A0A1X7UAM6</accession>
<name>A0A1X7UAM6_AMPQE</name>
<sequence>YLEILCHPNLQIMEHYITLEITITLYRCSKKRNRKTEGKKKRGSLMDMQQRSCIPI</sequence>
<dbReference type="AlphaFoldDB" id="A0A1X7UAM6"/>
<feature type="region of interest" description="Disordered" evidence="1">
    <location>
        <begin position="32"/>
        <end position="56"/>
    </location>
</feature>